<protein>
    <submittedName>
        <fullName evidence="2">Uncharacterized protein</fullName>
    </submittedName>
</protein>
<evidence type="ECO:0000256" key="1">
    <source>
        <dbReference type="SAM" id="Phobius"/>
    </source>
</evidence>
<reference evidence="2" key="1">
    <citation type="journal article" date="2014" name="Genome Biol. Evol.">
        <title>Pangenome evidence for extensive interdomain horizontal transfer affecting lineage core and shell genes in uncultured planktonic thaumarchaeota and euryarchaeota.</title>
        <authorList>
            <person name="Deschamps P."/>
            <person name="Zivanovic Y."/>
            <person name="Moreira D."/>
            <person name="Rodriguez-Valera F."/>
            <person name="Lopez-Garcia P."/>
        </authorList>
    </citation>
    <scope>NUCLEOTIDE SEQUENCE</scope>
</reference>
<organism evidence="2">
    <name type="scientific">uncultured marine thaumarchaeote AD1000_69_E02</name>
    <dbReference type="NCBI Taxonomy" id="1455932"/>
    <lineage>
        <taxon>Archaea</taxon>
        <taxon>Nitrososphaerota</taxon>
        <taxon>environmental samples</taxon>
    </lineage>
</organism>
<sequence>MRGYKSHNDSFAQQILWDMKKAVIFLTVVFLFFNADAAFAHQLIFSDGKNTSLENSLYIPDSQISWAMYGELENNVLFYKFEADQKEPLYASVVIPMLEGLEDFTPSLAIIAQNQNVGILSLHTGEKNTSVPFSLPDGYQVIVFDHDSNLTANVFYEPFTQVNYWERQEVKIDSINPGTYYLAVFNTSENGKFALAVGEVEDFSNANFFDSFVRAWFETKIFFEDYLTATVSIVIVIAIFSVIGYGIFRIARRIITRRRK</sequence>
<name>A0A075G1G4_9ARCH</name>
<evidence type="ECO:0000313" key="2">
    <source>
        <dbReference type="EMBL" id="AIE95677.1"/>
    </source>
</evidence>
<dbReference type="AlphaFoldDB" id="A0A075G1G4"/>
<accession>A0A075G1G4</accession>
<keyword evidence="1" id="KW-1133">Transmembrane helix</keyword>
<feature type="transmembrane region" description="Helical" evidence="1">
    <location>
        <begin position="226"/>
        <end position="251"/>
    </location>
</feature>
<keyword evidence="1" id="KW-0812">Transmembrane</keyword>
<proteinExistence type="predicted"/>
<keyword evidence="1" id="KW-0472">Membrane</keyword>
<dbReference type="EMBL" id="KF900458">
    <property type="protein sequence ID" value="AIE95677.1"/>
    <property type="molecule type" value="Genomic_DNA"/>
</dbReference>